<dbReference type="STRING" id="1007099.SAMN05216287_2221"/>
<dbReference type="GO" id="GO:0006351">
    <property type="term" value="P:DNA-templated transcription"/>
    <property type="evidence" value="ECO:0007669"/>
    <property type="project" value="TreeGrafter"/>
</dbReference>
<dbReference type="SUPFAM" id="SSF53850">
    <property type="entry name" value="Periplasmic binding protein-like II"/>
    <property type="match status" value="1"/>
</dbReference>
<dbReference type="Pfam" id="PF03466">
    <property type="entry name" value="LysR_substrate"/>
    <property type="match status" value="1"/>
</dbReference>
<proteinExistence type="inferred from homology"/>
<name>A0A1H2ZA84_9PSED</name>
<evidence type="ECO:0000313" key="6">
    <source>
        <dbReference type="EMBL" id="SDX14236.1"/>
    </source>
</evidence>
<reference evidence="7" key="1">
    <citation type="submission" date="2016-10" db="EMBL/GenBank/DDBJ databases">
        <authorList>
            <person name="Varghese N."/>
            <person name="Submissions S."/>
        </authorList>
    </citation>
    <scope>NUCLEOTIDE SEQUENCE [LARGE SCALE GENOMIC DNA]</scope>
    <source>
        <strain evidence="7">NRRL B-59562</strain>
    </source>
</reference>
<dbReference type="EMBL" id="FNNU01000003">
    <property type="protein sequence ID" value="SDX14236.1"/>
    <property type="molecule type" value="Genomic_DNA"/>
</dbReference>
<keyword evidence="7" id="KW-1185">Reference proteome</keyword>
<dbReference type="PROSITE" id="PS50931">
    <property type="entry name" value="HTH_LYSR"/>
    <property type="match status" value="1"/>
</dbReference>
<dbReference type="AlphaFoldDB" id="A0A1H2ZA84"/>
<sequence length="311" mass="33399">MLGAGVVVDRFQEMKVLLAVTEAESFAGGARLLGLSPPGATRAIAALEKRLGTLLLARNTRSLRLTEAGRRYVEDCRRILLELEEAEELASGSSLRIRGNLTVTAPVMFGELFLIPLITEYLATHGEVTVNALLVDRLVNLADEAVDVAIRIGQLPEGSFHALKVGEIRPVICAAPAFLDRVGRPAHPRDLQGAQTVMSSASTLLTELHFDGPEGPSTMAPHARLVVSSNQAAINAARMGWGYTQVLSYQVADAVAKGELEIVLAAFGTPPLPVHVLYQSGKQVSARVRTFVDHCHERLLHDAALQRLGAP</sequence>
<keyword evidence="3 6" id="KW-0238">DNA-binding</keyword>
<dbReference type="InterPro" id="IPR005119">
    <property type="entry name" value="LysR_subst-bd"/>
</dbReference>
<dbReference type="Gene3D" id="1.10.10.10">
    <property type="entry name" value="Winged helix-like DNA-binding domain superfamily/Winged helix DNA-binding domain"/>
    <property type="match status" value="1"/>
</dbReference>
<gene>
    <name evidence="6" type="ORF">SAMN05216287_2221</name>
</gene>
<dbReference type="Pfam" id="PF00126">
    <property type="entry name" value="HTH_1"/>
    <property type="match status" value="1"/>
</dbReference>
<protein>
    <submittedName>
        <fullName evidence="6">DNA-binding transcriptional regulator, LysR family</fullName>
    </submittedName>
</protein>
<accession>A0A1H2ZA84</accession>
<dbReference type="Proteomes" id="UP000243778">
    <property type="component" value="Unassembled WGS sequence"/>
</dbReference>
<dbReference type="SUPFAM" id="SSF46785">
    <property type="entry name" value="Winged helix' DNA-binding domain"/>
    <property type="match status" value="1"/>
</dbReference>
<dbReference type="InterPro" id="IPR058163">
    <property type="entry name" value="LysR-type_TF_proteobact-type"/>
</dbReference>
<dbReference type="InterPro" id="IPR036388">
    <property type="entry name" value="WH-like_DNA-bd_sf"/>
</dbReference>
<comment type="similarity">
    <text evidence="1">Belongs to the LysR transcriptional regulatory family.</text>
</comment>
<dbReference type="FunFam" id="1.10.10.10:FF:000001">
    <property type="entry name" value="LysR family transcriptional regulator"/>
    <property type="match status" value="1"/>
</dbReference>
<keyword evidence="2" id="KW-0805">Transcription regulation</keyword>
<evidence type="ECO:0000256" key="4">
    <source>
        <dbReference type="ARBA" id="ARBA00023163"/>
    </source>
</evidence>
<dbReference type="GO" id="GO:0043565">
    <property type="term" value="F:sequence-specific DNA binding"/>
    <property type="evidence" value="ECO:0007669"/>
    <property type="project" value="TreeGrafter"/>
</dbReference>
<organism evidence="6 7">
    <name type="scientific">Pseudomonas kuykendallii</name>
    <dbReference type="NCBI Taxonomy" id="1007099"/>
    <lineage>
        <taxon>Bacteria</taxon>
        <taxon>Pseudomonadati</taxon>
        <taxon>Pseudomonadota</taxon>
        <taxon>Gammaproteobacteria</taxon>
        <taxon>Pseudomonadales</taxon>
        <taxon>Pseudomonadaceae</taxon>
        <taxon>Pseudomonas</taxon>
    </lineage>
</organism>
<dbReference type="PANTHER" id="PTHR30537">
    <property type="entry name" value="HTH-TYPE TRANSCRIPTIONAL REGULATOR"/>
    <property type="match status" value="1"/>
</dbReference>
<evidence type="ECO:0000256" key="2">
    <source>
        <dbReference type="ARBA" id="ARBA00023015"/>
    </source>
</evidence>
<evidence type="ECO:0000256" key="3">
    <source>
        <dbReference type="ARBA" id="ARBA00023125"/>
    </source>
</evidence>
<dbReference type="GO" id="GO:0003700">
    <property type="term" value="F:DNA-binding transcription factor activity"/>
    <property type="evidence" value="ECO:0007669"/>
    <property type="project" value="InterPro"/>
</dbReference>
<dbReference type="CDD" id="cd08471">
    <property type="entry name" value="PBP2_CrgA_like_2"/>
    <property type="match status" value="1"/>
</dbReference>
<keyword evidence="4" id="KW-0804">Transcription</keyword>
<dbReference type="InterPro" id="IPR036390">
    <property type="entry name" value="WH_DNA-bd_sf"/>
</dbReference>
<dbReference type="InterPro" id="IPR000847">
    <property type="entry name" value="LysR_HTH_N"/>
</dbReference>
<dbReference type="PANTHER" id="PTHR30537:SF5">
    <property type="entry name" value="HTH-TYPE TRANSCRIPTIONAL ACTIVATOR TTDR-RELATED"/>
    <property type="match status" value="1"/>
</dbReference>
<feature type="domain" description="HTH lysR-type" evidence="5">
    <location>
        <begin position="9"/>
        <end position="66"/>
    </location>
</feature>
<evidence type="ECO:0000256" key="1">
    <source>
        <dbReference type="ARBA" id="ARBA00009437"/>
    </source>
</evidence>
<evidence type="ECO:0000259" key="5">
    <source>
        <dbReference type="PROSITE" id="PS50931"/>
    </source>
</evidence>
<dbReference type="Gene3D" id="3.40.190.290">
    <property type="match status" value="1"/>
</dbReference>
<evidence type="ECO:0000313" key="7">
    <source>
        <dbReference type="Proteomes" id="UP000243778"/>
    </source>
</evidence>